<organismHost>
    <name type="scientific">Crocodylus porosus</name>
    <name type="common">Saltwater crocodile</name>
    <name type="synonym">Estuarine crocodile</name>
    <dbReference type="NCBI Taxonomy" id="8502"/>
</organismHost>
<organismHost>
    <name type="scientific">Crocodylus johnstoni</name>
    <name type="common">Australian freshwater crocodile</name>
    <dbReference type="NCBI Taxonomy" id="184234"/>
</organismHost>
<dbReference type="RefSeq" id="YP_784297.1">
    <property type="nucleotide sequence ID" value="NC_008030.1"/>
</dbReference>
<dbReference type="KEGG" id="vg:4363350"/>
<dbReference type="GO" id="GO:0016020">
    <property type="term" value="C:membrane"/>
    <property type="evidence" value="ECO:0007669"/>
    <property type="project" value="UniProtKB-SubCell"/>
</dbReference>
<protein>
    <submittedName>
        <fullName evidence="5">Uncharacterized protein</fullName>
    </submittedName>
</protein>
<organismHost>
    <name type="scientific">Crocodylus niloticus</name>
    <name type="common">Nile crocodile</name>
    <name type="synonym">African crocodile</name>
    <dbReference type="NCBI Taxonomy" id="8501"/>
</organismHost>
<dbReference type="Pfam" id="PF04787">
    <property type="entry name" value="Pox_H7"/>
    <property type="match status" value="1"/>
</dbReference>
<dbReference type="EMBL" id="DQ356948">
    <property type="protein sequence ID" value="ABJ08998.1"/>
    <property type="molecule type" value="Genomic_DNA"/>
</dbReference>
<keyword evidence="4" id="KW-0472">Membrane</keyword>
<evidence type="ECO:0000313" key="6">
    <source>
        <dbReference type="Proteomes" id="UP000011300"/>
    </source>
</evidence>
<dbReference type="Proteomes" id="UP000011300">
    <property type="component" value="Segment"/>
</dbReference>
<sequence length="142" mass="15727">MDAKIDLLINTRFERAMGTDDLRCLYRRLLGRTPASERLVRADGRVMVDYFYATTGAPGDAGFWVSEHLADARPLTPDQIAAERAAVCAALVAADAAAAEDDFDTGSAVLKPFARAYETRRPVRQVKRRPGVDYAFIKDVIY</sequence>
<reference evidence="5 6" key="1">
    <citation type="journal article" date="2006" name="J. Virol.">
        <title>Genome of crocodilepox virus.</title>
        <authorList>
            <person name="Afonso C.L."/>
            <person name="Tulman E.R."/>
            <person name="Delhon G."/>
            <person name="Lu Z."/>
            <person name="Viljoen G.J."/>
            <person name="Wallace D.B."/>
            <person name="Kutish G.F."/>
            <person name="Rock D.L."/>
        </authorList>
    </citation>
    <scope>NUCLEOTIDE SEQUENCE [LARGE SCALE GENOMIC DNA]</scope>
    <source>
        <strain evidence="6">Isolate Crocodylus niloticus/Zimbabwe/Ume/2001</strain>
    </source>
</reference>
<dbReference type="GeneID" id="4363350"/>
<name>Q070E4_CPRVZ</name>
<organism evidence="5 6">
    <name type="scientific">Nile crocodilepox virus (isolate Crocodylus niloticus/Zimbabwe/Ume/2001)</name>
    <name type="common">CRV</name>
    <dbReference type="NCBI Taxonomy" id="1289473"/>
    <lineage>
        <taxon>Viruses</taxon>
        <taxon>Varidnaviria</taxon>
        <taxon>Bamfordvirae</taxon>
        <taxon>Nucleocytoviricota</taxon>
        <taxon>Pokkesviricetes</taxon>
        <taxon>Chitovirales</taxon>
        <taxon>Poxviridae</taxon>
        <taxon>Chordopoxvirinae</taxon>
        <taxon>Crocodylidpoxvirus</taxon>
        <taxon>Crocodylidpoxvirus nilecrocodilepox</taxon>
        <taxon>Nile crocodilepox virus</taxon>
    </lineage>
</organism>
<accession>Q070E4</accession>
<comment type="subcellular location">
    <subcellularLocation>
        <location evidence="1">Membrane</location>
        <topology evidence="1">Single-pass membrane protein</topology>
    </subcellularLocation>
</comment>
<gene>
    <name evidence="5" type="ORF">CRV107</name>
</gene>
<evidence type="ECO:0000256" key="1">
    <source>
        <dbReference type="ARBA" id="ARBA00004167"/>
    </source>
</evidence>
<evidence type="ECO:0000256" key="2">
    <source>
        <dbReference type="ARBA" id="ARBA00022692"/>
    </source>
</evidence>
<keyword evidence="6" id="KW-1185">Reference proteome</keyword>
<evidence type="ECO:0000256" key="3">
    <source>
        <dbReference type="ARBA" id="ARBA00022989"/>
    </source>
</evidence>
<keyword evidence="2" id="KW-0812">Transmembrane</keyword>
<keyword evidence="3" id="KW-1133">Transmembrane helix</keyword>
<dbReference type="InterPro" id="IPR006872">
    <property type="entry name" value="Poxvirus_H7"/>
</dbReference>
<proteinExistence type="predicted"/>
<evidence type="ECO:0000313" key="5">
    <source>
        <dbReference type="EMBL" id="ABJ08998.1"/>
    </source>
</evidence>
<evidence type="ECO:0000256" key="4">
    <source>
        <dbReference type="ARBA" id="ARBA00023136"/>
    </source>
</evidence>